<evidence type="ECO:0000313" key="4">
    <source>
        <dbReference type="Proteomes" id="UP000318470"/>
    </source>
</evidence>
<sequence length="70" mass="8180">MNIRSFLATPLWVIFVLVIFMAIILCYIIDFVEGKDTLESIDKDLKNMADKIKNKDPKPKSRNPWNKPKN</sequence>
<evidence type="ECO:0000256" key="1">
    <source>
        <dbReference type="SAM" id="MobiDB-lite"/>
    </source>
</evidence>
<name>A0A4Y5TV64_9CAUD</name>
<feature type="compositionally biased region" description="Basic and acidic residues" evidence="1">
    <location>
        <begin position="50"/>
        <end position="59"/>
    </location>
</feature>
<accession>A0A4Y5TV64</accession>
<dbReference type="GeneID" id="55616101"/>
<dbReference type="Proteomes" id="UP000318470">
    <property type="component" value="Segment"/>
</dbReference>
<evidence type="ECO:0000313" key="3">
    <source>
        <dbReference type="EMBL" id="QDB73264.1"/>
    </source>
</evidence>
<protein>
    <submittedName>
        <fullName evidence="3">SCO family protein</fullName>
    </submittedName>
</protein>
<feature type="transmembrane region" description="Helical" evidence="2">
    <location>
        <begin position="6"/>
        <end position="29"/>
    </location>
</feature>
<reference evidence="3 4" key="1">
    <citation type="submission" date="2019-04" db="EMBL/GenBank/DDBJ databases">
        <authorList>
            <person name="Gao M."/>
            <person name="Bai C."/>
            <person name="Tong Y."/>
            <person name="Xu X."/>
        </authorList>
    </citation>
    <scope>NUCLEOTIDE SEQUENCE [LARGE SCALE GENOMIC DNA]</scope>
    <source>
        <strain evidence="3 4">Vibrio alginolyticus VA1</strain>
    </source>
</reference>
<evidence type="ECO:0000256" key="2">
    <source>
        <dbReference type="SAM" id="Phobius"/>
    </source>
</evidence>
<organism evidence="3 4">
    <name type="scientific">Vibrio phage VAP7</name>
    <dbReference type="NCBI Taxonomy" id="2584487"/>
    <lineage>
        <taxon>Viruses</taxon>
        <taxon>Duplodnaviria</taxon>
        <taxon>Heunggongvirae</taxon>
        <taxon>Uroviricota</taxon>
        <taxon>Caudoviricetes</taxon>
        <taxon>Pantevenvirales</taxon>
        <taxon>Ackermannviridae</taxon>
        <taxon>Vapseptimavirus</taxon>
        <taxon>Vapseptimavirus VAP7</taxon>
    </lineage>
</organism>
<keyword evidence="2" id="KW-0472">Membrane</keyword>
<keyword evidence="2" id="KW-1133">Transmembrane helix</keyword>
<dbReference type="RefSeq" id="YP_009845738.1">
    <property type="nucleotide sequence ID" value="NC_048765.1"/>
</dbReference>
<keyword evidence="2" id="KW-0812">Transmembrane</keyword>
<feature type="region of interest" description="Disordered" evidence="1">
    <location>
        <begin position="50"/>
        <end position="70"/>
    </location>
</feature>
<dbReference type="KEGG" id="vg:55616101"/>
<proteinExistence type="predicted"/>
<dbReference type="EMBL" id="MK795384">
    <property type="protein sequence ID" value="QDB73264.1"/>
    <property type="molecule type" value="Genomic_DNA"/>
</dbReference>
<keyword evidence="4" id="KW-1185">Reference proteome</keyword>